<name>A0A1I4VUF5_9HYPH</name>
<dbReference type="FunFam" id="3.30.1490.20:FF:000015">
    <property type="entry name" value="N5-carboxyaminoimidazole ribonucleotide synthase"/>
    <property type="match status" value="1"/>
</dbReference>
<dbReference type="InterPro" id="IPR005875">
    <property type="entry name" value="PurK"/>
</dbReference>
<reference evidence="8 9" key="1">
    <citation type="submission" date="2017-12" db="EMBL/GenBank/DDBJ databases">
        <title>Anaerobic carbon monoxide metabolism by Pleomorphomonas carboxyditropha sp. nov., a new mesophilic hydrogenogenic carboxidotroph.</title>
        <authorList>
            <person name="Esquivel-Elizondo S."/>
            <person name="Krajmalnik-Brown R."/>
        </authorList>
    </citation>
    <scope>NUCLEOTIDE SEQUENCE [LARGE SCALE GENOMIC DNA]</scope>
    <source>
        <strain evidence="8 9">R5-392</strain>
    </source>
</reference>
<dbReference type="GO" id="GO:0046872">
    <property type="term" value="F:metal ion binding"/>
    <property type="evidence" value="ECO:0007669"/>
    <property type="project" value="InterPro"/>
</dbReference>
<dbReference type="InterPro" id="IPR011761">
    <property type="entry name" value="ATP-grasp"/>
</dbReference>
<dbReference type="GO" id="GO:0004638">
    <property type="term" value="F:phosphoribosylaminoimidazole carboxylase activity"/>
    <property type="evidence" value="ECO:0007669"/>
    <property type="project" value="InterPro"/>
</dbReference>
<dbReference type="NCBIfam" id="NF004676">
    <property type="entry name" value="PRK06019.1-2"/>
    <property type="match status" value="1"/>
</dbReference>
<dbReference type="GO" id="GO:0006189">
    <property type="term" value="P:'de novo' IMP biosynthetic process"/>
    <property type="evidence" value="ECO:0007669"/>
    <property type="project" value="UniProtKB-UniRule"/>
</dbReference>
<evidence type="ECO:0000256" key="1">
    <source>
        <dbReference type="ARBA" id="ARBA00022598"/>
    </source>
</evidence>
<feature type="binding site" evidence="5">
    <location>
        <position position="214"/>
    </location>
    <ligand>
        <name>ATP</name>
        <dbReference type="ChEBI" id="CHEBI:30616"/>
    </ligand>
</feature>
<keyword evidence="9" id="KW-1185">Reference proteome</keyword>
<dbReference type="Pfam" id="PF02222">
    <property type="entry name" value="ATP-grasp"/>
    <property type="match status" value="1"/>
</dbReference>
<feature type="binding site" evidence="5">
    <location>
        <begin position="271"/>
        <end position="272"/>
    </location>
    <ligand>
        <name>ATP</name>
        <dbReference type="ChEBI" id="CHEBI:30616"/>
    </ligand>
</feature>
<comment type="function">
    <text evidence="6">Catalyzes the ATP-dependent conversion of 5-aminoimidazole ribonucleotide (AIR) and HCO(3)- to N5-carboxyaminoimidazole ribonucleotide (N5-CAIR).</text>
</comment>
<dbReference type="OrthoDB" id="9804625at2"/>
<sequence length="360" mass="37613">MAPEMLPPGSVIGMLGGGQLGRMMALAAARLGLSVHVYCPDPDSPAFEVAKANTIGAYDDEAALAAFAGRCDVVTYEFENVPARAAEVIAGRTLLRPGALALATSQDRLVEKTFLRTAGAEVAAFAPIDGTADIDAAIGVTGLPAIVKTRRFGYDGKGQRKVESREALAAAVAELGGGDLILEALVPFALEVSAIVVRSATGTTAVYDIGENSHANHILKETRVPARVGAETAAAAAALGRRIADALDYVGVLGVELFVIREGGGERLVVNEIAPRVHNSGHWTEDGAVTSQFENHVRAIAGWPIGSVETIAPTVMENLIGAEADAWATITADPRARLHLYGKAESRPGRKMGHVNRLDI</sequence>
<feature type="domain" description="ATP-grasp" evidence="7">
    <location>
        <begin position="112"/>
        <end position="301"/>
    </location>
</feature>
<dbReference type="InterPro" id="IPR013815">
    <property type="entry name" value="ATP_grasp_subdomain_1"/>
</dbReference>
<protein>
    <recommendedName>
        <fullName evidence="5 6">N5-carboxyaminoimidazole ribonucleotide synthase</fullName>
        <shortName evidence="5 6">N5-CAIR synthase</shortName>
        <ecNumber evidence="5 6">6.3.4.18</ecNumber>
    </recommendedName>
    <alternativeName>
        <fullName evidence="5 6">5-(carboxyamino)imidazole ribonucleotide synthetase</fullName>
    </alternativeName>
</protein>
<keyword evidence="2 5" id="KW-0547">Nucleotide-binding</keyword>
<comment type="function">
    <text evidence="5">Catalyzes the ATP-dependent conversion of 5-aminoimidazole ribonucleotide (AIR) and HCO(3)(-) to N5-carboxyaminoimidazole ribonucleotide (N5-CAIR).</text>
</comment>
<dbReference type="EC" id="6.3.4.18" evidence="5 6"/>
<comment type="caution">
    <text evidence="8">The sequence shown here is derived from an EMBL/GenBank/DDBJ whole genome shotgun (WGS) entry which is preliminary data.</text>
</comment>
<dbReference type="PROSITE" id="PS50975">
    <property type="entry name" value="ATP_GRASP"/>
    <property type="match status" value="1"/>
</dbReference>
<feature type="binding site" evidence="5">
    <location>
        <position position="148"/>
    </location>
    <ligand>
        <name>ATP</name>
        <dbReference type="ChEBI" id="CHEBI:30616"/>
    </ligand>
</feature>
<feature type="binding site" evidence="5">
    <location>
        <position position="191"/>
    </location>
    <ligand>
        <name>ATP</name>
        <dbReference type="ChEBI" id="CHEBI:30616"/>
    </ligand>
</feature>
<evidence type="ECO:0000256" key="6">
    <source>
        <dbReference type="RuleBase" id="RU361200"/>
    </source>
</evidence>
<evidence type="ECO:0000256" key="2">
    <source>
        <dbReference type="ARBA" id="ARBA00022741"/>
    </source>
</evidence>
<dbReference type="Gene3D" id="3.30.470.20">
    <property type="entry name" value="ATP-grasp fold, B domain"/>
    <property type="match status" value="1"/>
</dbReference>
<dbReference type="EMBL" id="PJNW01000006">
    <property type="protein sequence ID" value="PKR89279.1"/>
    <property type="molecule type" value="Genomic_DNA"/>
</dbReference>
<comment type="pathway">
    <text evidence="5 6">Purine metabolism; IMP biosynthesis via de novo pathway; 5-amino-1-(5-phospho-D-ribosyl)imidazole-4-carboxylate from 5-amino-1-(5-phospho-D-ribosyl)imidazole (N5-CAIR route): step 1/2.</text>
</comment>
<dbReference type="PANTHER" id="PTHR11609:SF5">
    <property type="entry name" value="PHOSPHORIBOSYLAMINOIMIDAZOLE CARBOXYLASE"/>
    <property type="match status" value="1"/>
</dbReference>
<dbReference type="InterPro" id="IPR016185">
    <property type="entry name" value="PreATP-grasp_dom_sf"/>
</dbReference>
<dbReference type="SUPFAM" id="SSF56059">
    <property type="entry name" value="Glutathione synthetase ATP-binding domain-like"/>
    <property type="match status" value="1"/>
</dbReference>
<dbReference type="NCBIfam" id="NF004679">
    <property type="entry name" value="PRK06019.1-5"/>
    <property type="match status" value="1"/>
</dbReference>
<gene>
    <name evidence="5 6" type="primary">purK</name>
    <name evidence="8" type="ORF">CXZ10_10185</name>
</gene>
<keyword evidence="4 5" id="KW-0067">ATP-binding</keyword>
<dbReference type="InterPro" id="IPR003135">
    <property type="entry name" value="ATP-grasp_carboxylate-amine"/>
</dbReference>
<dbReference type="GO" id="GO:0034028">
    <property type="term" value="F:5-(carboxyamino)imidazole ribonucleotide synthase activity"/>
    <property type="evidence" value="ECO:0007669"/>
    <property type="project" value="UniProtKB-UniRule"/>
</dbReference>
<evidence type="ECO:0000256" key="5">
    <source>
        <dbReference type="HAMAP-Rule" id="MF_01928"/>
    </source>
</evidence>
<dbReference type="SUPFAM" id="SSF52440">
    <property type="entry name" value="PreATP-grasp domain"/>
    <property type="match status" value="1"/>
</dbReference>
<dbReference type="Pfam" id="PF22660">
    <property type="entry name" value="RS_preATP-grasp-like"/>
    <property type="match status" value="1"/>
</dbReference>
<dbReference type="NCBIfam" id="TIGR01161">
    <property type="entry name" value="purK"/>
    <property type="match status" value="1"/>
</dbReference>
<dbReference type="RefSeq" id="WP_101289057.1">
    <property type="nucleotide sequence ID" value="NZ_FOUQ01000013.1"/>
</dbReference>
<keyword evidence="3 5" id="KW-0658">Purine biosynthesis</keyword>
<dbReference type="InterPro" id="IPR011054">
    <property type="entry name" value="Rudment_hybrid_motif"/>
</dbReference>
<comment type="catalytic activity">
    <reaction evidence="5 6">
        <text>5-amino-1-(5-phospho-beta-D-ribosyl)imidazole + hydrogencarbonate + ATP = 5-carboxyamino-1-(5-phospho-D-ribosyl)imidazole + ADP + phosphate + 2 H(+)</text>
        <dbReference type="Rhea" id="RHEA:19317"/>
        <dbReference type="ChEBI" id="CHEBI:15378"/>
        <dbReference type="ChEBI" id="CHEBI:17544"/>
        <dbReference type="ChEBI" id="CHEBI:30616"/>
        <dbReference type="ChEBI" id="CHEBI:43474"/>
        <dbReference type="ChEBI" id="CHEBI:58730"/>
        <dbReference type="ChEBI" id="CHEBI:137981"/>
        <dbReference type="ChEBI" id="CHEBI:456216"/>
        <dbReference type="EC" id="6.3.4.18"/>
    </reaction>
</comment>
<dbReference type="GO" id="GO:0005829">
    <property type="term" value="C:cytosol"/>
    <property type="evidence" value="ECO:0007669"/>
    <property type="project" value="TreeGrafter"/>
</dbReference>
<dbReference type="Gene3D" id="3.40.50.20">
    <property type="match status" value="1"/>
</dbReference>
<dbReference type="SUPFAM" id="SSF51246">
    <property type="entry name" value="Rudiment single hybrid motif"/>
    <property type="match status" value="1"/>
</dbReference>
<dbReference type="Pfam" id="PF17769">
    <property type="entry name" value="PurK_C"/>
    <property type="match status" value="1"/>
</dbReference>
<organism evidence="8 9">
    <name type="scientific">Pleomorphomonas diazotrophica</name>
    <dbReference type="NCBI Taxonomy" id="1166257"/>
    <lineage>
        <taxon>Bacteria</taxon>
        <taxon>Pseudomonadati</taxon>
        <taxon>Pseudomonadota</taxon>
        <taxon>Alphaproteobacteria</taxon>
        <taxon>Hyphomicrobiales</taxon>
        <taxon>Pleomorphomonadaceae</taxon>
        <taxon>Pleomorphomonas</taxon>
    </lineage>
</organism>
<accession>A0A1I4VUF5</accession>
<feature type="binding site" evidence="5">
    <location>
        <begin position="183"/>
        <end position="186"/>
    </location>
    <ligand>
        <name>ATP</name>
        <dbReference type="ChEBI" id="CHEBI:30616"/>
    </ligand>
</feature>
<evidence type="ECO:0000313" key="8">
    <source>
        <dbReference type="EMBL" id="PKR89279.1"/>
    </source>
</evidence>
<feature type="binding site" evidence="5">
    <location>
        <position position="108"/>
    </location>
    <ligand>
        <name>ATP</name>
        <dbReference type="ChEBI" id="CHEBI:30616"/>
    </ligand>
</feature>
<comment type="similarity">
    <text evidence="5 6">Belongs to the PurK/PurT family.</text>
</comment>
<dbReference type="GO" id="GO:0005524">
    <property type="term" value="F:ATP binding"/>
    <property type="evidence" value="ECO:0007669"/>
    <property type="project" value="UniProtKB-UniRule"/>
</dbReference>
<dbReference type="UniPathway" id="UPA00074">
    <property type="reaction ID" value="UER00942"/>
</dbReference>
<feature type="binding site" evidence="5">
    <location>
        <begin position="153"/>
        <end position="159"/>
    </location>
    <ligand>
        <name>ATP</name>
        <dbReference type="ChEBI" id="CHEBI:30616"/>
    </ligand>
</feature>
<proteinExistence type="inferred from homology"/>
<dbReference type="InterPro" id="IPR040686">
    <property type="entry name" value="PurK_C"/>
</dbReference>
<dbReference type="Proteomes" id="UP000233491">
    <property type="component" value="Unassembled WGS sequence"/>
</dbReference>
<keyword evidence="1 5" id="KW-0436">Ligase</keyword>
<dbReference type="FunFam" id="3.40.50.20:FF:000016">
    <property type="entry name" value="N5-carboxyaminoimidazole ribonucleotide synthase"/>
    <property type="match status" value="1"/>
</dbReference>
<dbReference type="HAMAP" id="MF_01928">
    <property type="entry name" value="PurK"/>
    <property type="match status" value="1"/>
</dbReference>
<dbReference type="PANTHER" id="PTHR11609">
    <property type="entry name" value="PURINE BIOSYNTHESIS PROTEIN 6/7, PUR6/7"/>
    <property type="match status" value="1"/>
</dbReference>
<evidence type="ECO:0000256" key="4">
    <source>
        <dbReference type="ARBA" id="ARBA00022840"/>
    </source>
</evidence>
<evidence type="ECO:0000256" key="3">
    <source>
        <dbReference type="ARBA" id="ARBA00022755"/>
    </source>
</evidence>
<dbReference type="InterPro" id="IPR054350">
    <property type="entry name" value="PurT/PurK_preATP-grasp"/>
</dbReference>
<dbReference type="AlphaFoldDB" id="A0A1I4VUF5"/>
<dbReference type="Gene3D" id="3.30.1490.20">
    <property type="entry name" value="ATP-grasp fold, A domain"/>
    <property type="match status" value="1"/>
</dbReference>
<comment type="subunit">
    <text evidence="5 6">Homodimer.</text>
</comment>
<evidence type="ECO:0000259" key="7">
    <source>
        <dbReference type="PROSITE" id="PS50975"/>
    </source>
</evidence>
<evidence type="ECO:0000313" key="9">
    <source>
        <dbReference type="Proteomes" id="UP000233491"/>
    </source>
</evidence>